<dbReference type="EMBL" id="UYYB01097513">
    <property type="protein sequence ID" value="VDM76696.1"/>
    <property type="molecule type" value="Genomic_DNA"/>
</dbReference>
<dbReference type="AlphaFoldDB" id="A0A3P7J1C4"/>
<proteinExistence type="predicted"/>
<keyword evidence="3" id="KW-1185">Reference proteome</keyword>
<dbReference type="Proteomes" id="UP000270094">
    <property type="component" value="Unassembled WGS sequence"/>
</dbReference>
<protein>
    <submittedName>
        <fullName evidence="2">Uncharacterized protein</fullName>
    </submittedName>
</protein>
<accession>A0A3P7J1C4</accession>
<gene>
    <name evidence="2" type="ORF">SVUK_LOCUS11694</name>
</gene>
<evidence type="ECO:0000313" key="2">
    <source>
        <dbReference type="EMBL" id="VDM76696.1"/>
    </source>
</evidence>
<reference evidence="2 3" key="1">
    <citation type="submission" date="2018-11" db="EMBL/GenBank/DDBJ databases">
        <authorList>
            <consortium name="Pathogen Informatics"/>
        </authorList>
    </citation>
    <scope>NUCLEOTIDE SEQUENCE [LARGE SCALE GENOMIC DNA]</scope>
</reference>
<evidence type="ECO:0000256" key="1">
    <source>
        <dbReference type="SAM" id="MobiDB-lite"/>
    </source>
</evidence>
<sequence length="176" mass="19724">MTKRSLTLFQEEAGSRSTEDKVVDRWSVGGQLVTTGPRSDLLRNRPPLVDPPRCGICILPWQISHPTLVRQNVGIPRDSSSPEGTPGPPHDSGTLSFTAIRMQTRRQKARRPPHDSGTLFFTAIRMQSNWTGFVSQTRVLHLWNQCGSRAAAAVLRKFANGHWRTNGLLEETEDDR</sequence>
<feature type="region of interest" description="Disordered" evidence="1">
    <location>
        <begin position="72"/>
        <end position="95"/>
    </location>
</feature>
<organism evidence="2 3">
    <name type="scientific">Strongylus vulgaris</name>
    <name type="common">Blood worm</name>
    <dbReference type="NCBI Taxonomy" id="40348"/>
    <lineage>
        <taxon>Eukaryota</taxon>
        <taxon>Metazoa</taxon>
        <taxon>Ecdysozoa</taxon>
        <taxon>Nematoda</taxon>
        <taxon>Chromadorea</taxon>
        <taxon>Rhabditida</taxon>
        <taxon>Rhabditina</taxon>
        <taxon>Rhabditomorpha</taxon>
        <taxon>Strongyloidea</taxon>
        <taxon>Strongylidae</taxon>
        <taxon>Strongylus</taxon>
    </lineage>
</organism>
<name>A0A3P7J1C4_STRVU</name>
<evidence type="ECO:0000313" key="3">
    <source>
        <dbReference type="Proteomes" id="UP000270094"/>
    </source>
</evidence>